<name>A0ABV5F356_9FLAO</name>
<comment type="caution">
    <text evidence="1">The sequence shown here is derived from an EMBL/GenBank/DDBJ whole genome shotgun (WGS) entry which is preliminary data.</text>
</comment>
<sequence length="114" mass="13017">MKLENLQTQLADCITEQHAVWSNLLANTNYGNYASSLWNVTLKPEDITVNRDDETFTFQHANFEFDVEVGLSFGDDNTMFSKLVSGQGTFQISNHKTIEIKTLILNKDFSKHNK</sequence>
<proteinExistence type="predicted"/>
<reference evidence="1 2" key="1">
    <citation type="submission" date="2024-09" db="EMBL/GenBank/DDBJ databases">
        <authorList>
            <person name="Sun Q."/>
            <person name="Mori K."/>
        </authorList>
    </citation>
    <scope>NUCLEOTIDE SEQUENCE [LARGE SCALE GENOMIC DNA]</scope>
    <source>
        <strain evidence="1 2">CECT 8286</strain>
    </source>
</reference>
<organism evidence="1 2">
    <name type="scientific">Formosa undariae</name>
    <dbReference type="NCBI Taxonomy" id="1325436"/>
    <lineage>
        <taxon>Bacteria</taxon>
        <taxon>Pseudomonadati</taxon>
        <taxon>Bacteroidota</taxon>
        <taxon>Flavobacteriia</taxon>
        <taxon>Flavobacteriales</taxon>
        <taxon>Flavobacteriaceae</taxon>
        <taxon>Formosa</taxon>
    </lineage>
</organism>
<dbReference type="RefSeq" id="WP_382383174.1">
    <property type="nucleotide sequence ID" value="NZ_JBHMEZ010000012.1"/>
</dbReference>
<dbReference type="EMBL" id="JBHMEZ010000012">
    <property type="protein sequence ID" value="MFB9053859.1"/>
    <property type="molecule type" value="Genomic_DNA"/>
</dbReference>
<gene>
    <name evidence="1" type="ORF">ACFFVB_12305</name>
</gene>
<evidence type="ECO:0000313" key="2">
    <source>
        <dbReference type="Proteomes" id="UP001589605"/>
    </source>
</evidence>
<evidence type="ECO:0008006" key="3">
    <source>
        <dbReference type="Google" id="ProtNLM"/>
    </source>
</evidence>
<dbReference type="Proteomes" id="UP001589605">
    <property type="component" value="Unassembled WGS sequence"/>
</dbReference>
<accession>A0ABV5F356</accession>
<protein>
    <recommendedName>
        <fullName evidence="3">DUF4440 domain-containing protein</fullName>
    </recommendedName>
</protein>
<evidence type="ECO:0000313" key="1">
    <source>
        <dbReference type="EMBL" id="MFB9053859.1"/>
    </source>
</evidence>
<keyword evidence="2" id="KW-1185">Reference proteome</keyword>